<reference evidence="8 9" key="1">
    <citation type="submission" date="2016-10" db="EMBL/GenBank/DDBJ databases">
        <authorList>
            <person name="de Groot N.N."/>
        </authorList>
    </citation>
    <scope>NUCLEOTIDE SEQUENCE [LARGE SCALE GENOMIC DNA]</scope>
    <source>
        <strain evidence="8 9">DSM 44637</strain>
    </source>
</reference>
<dbReference type="Proteomes" id="UP000199137">
    <property type="component" value="Unassembled WGS sequence"/>
</dbReference>
<dbReference type="UniPathway" id="UPA00109">
    <property type="reaction ID" value="UER00183"/>
</dbReference>
<evidence type="ECO:0000256" key="3">
    <source>
        <dbReference type="ARBA" id="ARBA00013068"/>
    </source>
</evidence>
<keyword evidence="5" id="KW-0456">Lyase</keyword>
<dbReference type="EMBL" id="JAAGNC010000132">
    <property type="protein sequence ID" value="NEC58971.1"/>
    <property type="molecule type" value="Genomic_DNA"/>
</dbReference>
<dbReference type="AlphaFoldDB" id="A0A1I5PZ50"/>
<dbReference type="Gene3D" id="3.20.20.70">
    <property type="entry name" value="Aldolase class I"/>
    <property type="match status" value="1"/>
</dbReference>
<evidence type="ECO:0000256" key="4">
    <source>
        <dbReference type="ARBA" id="ARBA00023152"/>
    </source>
</evidence>
<gene>
    <name evidence="7" type="ORF">G3I59_26090</name>
    <name evidence="8" type="ORF">SAMN05421854_105121</name>
</gene>
<dbReference type="GO" id="GO:0006096">
    <property type="term" value="P:glycolytic process"/>
    <property type="evidence" value="ECO:0007669"/>
    <property type="project" value="UniProtKB-UniPathway"/>
</dbReference>
<name>A0A1I5PZ50_9PSEU</name>
<protein>
    <recommendedName>
        <fullName evidence="3">fructose-bisphosphate aldolase</fullName>
        <ecNumber evidence="3">4.1.2.13</ecNumber>
    </recommendedName>
    <alternativeName>
        <fullName evidence="6">Fructose-bisphosphate aldolase class I</fullName>
    </alternativeName>
</protein>
<evidence type="ECO:0000256" key="1">
    <source>
        <dbReference type="ARBA" id="ARBA00004714"/>
    </source>
</evidence>
<dbReference type="Proteomes" id="UP000470404">
    <property type="component" value="Unassembled WGS sequence"/>
</dbReference>
<dbReference type="InterPro" id="IPR013785">
    <property type="entry name" value="Aldolase_TIM"/>
</dbReference>
<evidence type="ECO:0000313" key="7">
    <source>
        <dbReference type="EMBL" id="NEC58971.1"/>
    </source>
</evidence>
<dbReference type="EC" id="4.1.2.13" evidence="3"/>
<evidence type="ECO:0000313" key="10">
    <source>
        <dbReference type="Proteomes" id="UP000470404"/>
    </source>
</evidence>
<evidence type="ECO:0000313" key="9">
    <source>
        <dbReference type="Proteomes" id="UP000199137"/>
    </source>
</evidence>
<evidence type="ECO:0000256" key="6">
    <source>
        <dbReference type="ARBA" id="ARBA00029799"/>
    </source>
</evidence>
<dbReference type="NCBIfam" id="NF033379">
    <property type="entry name" value="FrucBisAld_I"/>
    <property type="match status" value="1"/>
</dbReference>
<sequence>MSGVHRLPANLAGDGRGILALDDDAATVSARLAEAGAHADEETRRAYHELVLTAPGLAAGISGVVLTEEAFGGTLPDGEPYAEALIRAGIAAGVRVDTGVHPLAGLPGEHVTEGLDGLRIRFADLASRGARFATWRSVLRVGDRLPSRPASRANAHAMARFSALCHETGIVPVLEPELSAEGTHSLAHCCAAAAVVLSDVFGELRAAGLRRHAVVLAPTVMSPGDESGERRSAGEIAEATIGVLRAAVPGTVACVAVRRGDQETVAALRAIPAPWPVTFSVGAARAFAVWRGRADKIAAAQRVLRADVRAFNGKADDRVA</sequence>
<organism evidence="8 9">
    <name type="scientific">Amycolatopsis rubida</name>
    <dbReference type="NCBI Taxonomy" id="112413"/>
    <lineage>
        <taxon>Bacteria</taxon>
        <taxon>Bacillati</taxon>
        <taxon>Actinomycetota</taxon>
        <taxon>Actinomycetes</taxon>
        <taxon>Pseudonocardiales</taxon>
        <taxon>Pseudonocardiaceae</taxon>
        <taxon>Amycolatopsis</taxon>
    </lineage>
</organism>
<dbReference type="STRING" id="112413.SAMN05421854_105121"/>
<dbReference type="OrthoDB" id="9813469at2"/>
<evidence type="ECO:0000256" key="5">
    <source>
        <dbReference type="ARBA" id="ARBA00023239"/>
    </source>
</evidence>
<dbReference type="PANTHER" id="PTHR11627">
    <property type="entry name" value="FRUCTOSE-BISPHOSPHATE ALDOLASE"/>
    <property type="match status" value="1"/>
</dbReference>
<reference evidence="7 10" key="2">
    <citation type="submission" date="2020-01" db="EMBL/GenBank/DDBJ databases">
        <title>Insect and environment-associated Actinomycetes.</title>
        <authorList>
            <person name="Currrie C."/>
            <person name="Chevrette M."/>
            <person name="Carlson C."/>
            <person name="Stubbendieck R."/>
            <person name="Wendt-Pienkowski E."/>
        </authorList>
    </citation>
    <scope>NUCLEOTIDE SEQUENCE [LARGE SCALE GENOMIC DNA]</scope>
    <source>
        <strain evidence="7 10">SID8386</strain>
    </source>
</reference>
<dbReference type="RefSeq" id="WP_043840299.1">
    <property type="nucleotide sequence ID" value="NZ_FOWC01000005.1"/>
</dbReference>
<accession>A0A1I5PZ50</accession>
<keyword evidence="4" id="KW-0324">Glycolysis</keyword>
<evidence type="ECO:0000256" key="2">
    <source>
        <dbReference type="ARBA" id="ARBA00010387"/>
    </source>
</evidence>
<comment type="pathway">
    <text evidence="1">Carbohydrate degradation; glycolysis; D-glyceraldehyde 3-phosphate and glycerone phosphate from D-glucose: step 4/4.</text>
</comment>
<dbReference type="InterPro" id="IPR000741">
    <property type="entry name" value="FBA_I"/>
</dbReference>
<dbReference type="GO" id="GO:0004332">
    <property type="term" value="F:fructose-bisphosphate aldolase activity"/>
    <property type="evidence" value="ECO:0007669"/>
    <property type="project" value="UniProtKB-EC"/>
</dbReference>
<dbReference type="Pfam" id="PF00274">
    <property type="entry name" value="Glycolytic"/>
    <property type="match status" value="1"/>
</dbReference>
<dbReference type="EMBL" id="FOWC01000005">
    <property type="protein sequence ID" value="SFP38896.1"/>
    <property type="molecule type" value="Genomic_DNA"/>
</dbReference>
<evidence type="ECO:0000313" key="8">
    <source>
        <dbReference type="EMBL" id="SFP38896.1"/>
    </source>
</evidence>
<proteinExistence type="inferred from homology"/>
<comment type="similarity">
    <text evidence="2">Belongs to the class I fructose-bisphosphate aldolase family.</text>
</comment>
<keyword evidence="10" id="KW-1185">Reference proteome</keyword>
<dbReference type="SUPFAM" id="SSF51569">
    <property type="entry name" value="Aldolase"/>
    <property type="match status" value="1"/>
</dbReference>